<evidence type="ECO:0000256" key="3">
    <source>
        <dbReference type="ARBA" id="ARBA00022475"/>
    </source>
</evidence>
<evidence type="ECO:0000256" key="2">
    <source>
        <dbReference type="ARBA" id="ARBA00004241"/>
    </source>
</evidence>
<gene>
    <name evidence="11" type="ORF">BgAZ_402250</name>
</gene>
<evidence type="ECO:0000256" key="1">
    <source>
        <dbReference type="ARBA" id="ARBA00004236"/>
    </source>
</evidence>
<keyword evidence="3" id="KW-1003">Cell membrane</keyword>
<protein>
    <recommendedName>
        <fullName evidence="10">6-Cys domain-containing protein</fullName>
    </recommendedName>
</protein>
<dbReference type="EMBL" id="JAVEPI010000004">
    <property type="protein sequence ID" value="KAK1442195.1"/>
    <property type="molecule type" value="Genomic_DNA"/>
</dbReference>
<dbReference type="GO" id="GO:0005886">
    <property type="term" value="C:plasma membrane"/>
    <property type="evidence" value="ECO:0007669"/>
    <property type="project" value="UniProtKB-SubCell"/>
</dbReference>
<comment type="subcellular location">
    <subcellularLocation>
        <location evidence="1">Cell membrane</location>
    </subcellularLocation>
    <subcellularLocation>
        <location evidence="2">Cell surface</location>
    </subcellularLocation>
</comment>
<evidence type="ECO:0000256" key="8">
    <source>
        <dbReference type="SAM" id="MobiDB-lite"/>
    </source>
</evidence>
<evidence type="ECO:0000256" key="6">
    <source>
        <dbReference type="ARBA" id="ARBA00023157"/>
    </source>
</evidence>
<dbReference type="Gene3D" id="2.60.40.2860">
    <property type="match status" value="2"/>
</dbReference>
<feature type="compositionally biased region" description="Basic and acidic residues" evidence="8">
    <location>
        <begin position="819"/>
        <end position="830"/>
    </location>
</feature>
<sequence length="1017" mass="115467">MASFVWIVPLLLALLSSADEIEWYKLNLDDLNATDNRKRLVMVHGMVINGFSLRLVWPASYILYPPKNEAEPNNPNVYILSNGKLLELPLSRVIQGIYGDPIVNYRREGSTSIMEIHYPGIINPADIAVVNLLRRYAQEIHFVCLSPEQNMSNHIKEMVSSLITNRVYGSFRIIKRMVANFLEKSSSALGIFTLDIDYINVATHGCGSKDTPQFLNEAKHDEGAAFRSCTVDIMEHPQVGFYCDGTIQPDDCFNEIYDSQSYNRVFVGDGVMDIKLSQDNKWHFAEYDRKKINMGFNGYCLCFDSSTGLVNAKITLMTEMSHECDISGLMFQHLTQPILGNWCDIGLLPGSTLTIKLPLNRYHSKIRYLEYGGMEKTNDLVMHSYTYPKDMKEYFLNQDDIVANINQLRLYDTPCNMMGGALKIDQSRRNEGIITMTYMRDIPLTYSDGIGGLSYIWNLKLNETRFNRNDIRAVINVVPAPTHDITLFGCEPATTSIFMFNEEYRHSKRFLNVYGHMVQACYTTFATEQLSALYCPPGQSMEPSECEKFAFNETLTSYDDWTGIAVVSKHSLVSNMTLFNKSVGGAERSFSRTCSCVDSNGVETARLIIDSEKTQRISGNYFGMQGNMKLIVPSVNIVDAKIEGKKLPEIEEILFNDQENWTTWILSPGNNISITCSTRRSQPREQPITLEGRTTPFLIKKKQHLDEESLDLYQYNQWECNDPSKYKARIYPINRGKYFYQHMQDGETHKLVPVEYSKVLGSNATGLNLGATVITGARSDRDTVNLKNPLHSIVVSKNNEKSVKLIYICGRLTKPHRPRSSETVHRRDEGVEVQNDEEPMDVGERRGDLPLDIPSYSGNAAQLVTNEESSNSNVMKETRALTVFTVANIMIPATDPYLRGCGMTDPSEELFREDTVPIHDSNWKKVGCEVDLSRGDASFYCPLPYFTDPEDCLPTPSTGPFRVKKPGEDGNKHFYIFEKVEINRRKKIRLESMKKEPFECHCITKKGAIRSTIRIIG</sequence>
<dbReference type="Proteomes" id="UP001230268">
    <property type="component" value="Unassembled WGS sequence"/>
</dbReference>
<evidence type="ECO:0000256" key="7">
    <source>
        <dbReference type="ARBA" id="ARBA00023180"/>
    </source>
</evidence>
<reference evidence="11" key="1">
    <citation type="submission" date="2023-08" db="EMBL/GenBank/DDBJ databases">
        <title>Draft sequence of the Babesia gibsoni genome.</title>
        <authorList>
            <person name="Yamagishi J.Y."/>
            <person name="Xuan X.X."/>
        </authorList>
    </citation>
    <scope>NUCLEOTIDE SEQUENCE</scope>
    <source>
        <strain evidence="11">Azabu</strain>
    </source>
</reference>
<accession>A0AAD8LRE3</accession>
<evidence type="ECO:0000259" key="10">
    <source>
        <dbReference type="Pfam" id="PF07422"/>
    </source>
</evidence>
<dbReference type="Pfam" id="PF07422">
    <property type="entry name" value="s48_45"/>
    <property type="match status" value="1"/>
</dbReference>
<comment type="caution">
    <text evidence="11">The sequence shown here is derived from an EMBL/GenBank/DDBJ whole genome shotgun (WGS) entry which is preliminary data.</text>
</comment>
<evidence type="ECO:0000313" key="12">
    <source>
        <dbReference type="Proteomes" id="UP001230268"/>
    </source>
</evidence>
<name>A0AAD8LRE3_BABGI</name>
<evidence type="ECO:0000313" key="11">
    <source>
        <dbReference type="EMBL" id="KAK1442195.1"/>
    </source>
</evidence>
<dbReference type="AlphaFoldDB" id="A0AAD8LRE3"/>
<feature type="signal peptide" evidence="9">
    <location>
        <begin position="1"/>
        <end position="18"/>
    </location>
</feature>
<feature type="domain" description="6-Cys" evidence="10">
    <location>
        <begin position="205"/>
        <end position="273"/>
    </location>
</feature>
<keyword evidence="12" id="KW-1185">Reference proteome</keyword>
<evidence type="ECO:0000256" key="9">
    <source>
        <dbReference type="SAM" id="SignalP"/>
    </source>
</evidence>
<feature type="region of interest" description="Disordered" evidence="8">
    <location>
        <begin position="816"/>
        <end position="843"/>
    </location>
</feature>
<dbReference type="InterPro" id="IPR038160">
    <property type="entry name" value="6_CYS_dom_sf"/>
</dbReference>
<keyword evidence="5" id="KW-0472">Membrane</keyword>
<keyword evidence="4 9" id="KW-0732">Signal</keyword>
<organism evidence="11 12">
    <name type="scientific">Babesia gibsoni</name>
    <dbReference type="NCBI Taxonomy" id="33632"/>
    <lineage>
        <taxon>Eukaryota</taxon>
        <taxon>Sar</taxon>
        <taxon>Alveolata</taxon>
        <taxon>Apicomplexa</taxon>
        <taxon>Aconoidasida</taxon>
        <taxon>Piroplasmida</taxon>
        <taxon>Babesiidae</taxon>
        <taxon>Babesia</taxon>
    </lineage>
</organism>
<evidence type="ECO:0000256" key="5">
    <source>
        <dbReference type="ARBA" id="ARBA00023136"/>
    </source>
</evidence>
<feature type="chain" id="PRO_5042203650" description="6-Cys domain-containing protein" evidence="9">
    <location>
        <begin position="19"/>
        <end position="1017"/>
    </location>
</feature>
<proteinExistence type="predicted"/>
<dbReference type="GO" id="GO:0009986">
    <property type="term" value="C:cell surface"/>
    <property type="evidence" value="ECO:0007669"/>
    <property type="project" value="UniProtKB-SubCell"/>
</dbReference>
<keyword evidence="7" id="KW-0325">Glycoprotein</keyword>
<evidence type="ECO:0000256" key="4">
    <source>
        <dbReference type="ARBA" id="ARBA00022729"/>
    </source>
</evidence>
<keyword evidence="6" id="KW-1015">Disulfide bond</keyword>
<dbReference type="InterPro" id="IPR010884">
    <property type="entry name" value="6_CYS_dom"/>
</dbReference>